<gene>
    <name evidence="2" type="ORF">DI598_19045</name>
</gene>
<sequence>PAMHYALFGKDGRFPSPLFNAQMYQDQYQDVKNSDFVPLVHYELYGKAENRYFQDAKDIDQSHIKIDAVAQNSLVIEENKLYENWQEIIEKPYIEALSKEVITFANGSGPLFSIIIPTYNTPKKLLEKCINSVIDQTFQDWELCIADDASSSKSTISTLRHFERIDKRIKVEYRNENGHISNASNSALKIANGKFIVLLDHDDELVPTALQEVAIAISEKPEALIFYSDEDKLDRDGNRIHPYFKPDFSPDLLFSQNYICHLAVYEKKLVDAIGGFRVGYEGSQDYDLILRAIRQVGNEHQIVHIPRILYHWRMTDSSTASSHENKPYAAFAGQKALQSYFDEDGAGVNVSMLDDGRYKTIWPIPNQGPLVSLIIGTRDGYEELKVCIDSILIKTTYQNFEIIIVDNQSSDPQTLQYFESLKKNSKIKIISYDDKFNYSAINNFGVDHANGEIVGLLNNDIEILNAEWLTEMVSLSIRKDIGCVGAKLLYPDGTIQHAGVVLGLGGIAGHPHKFKRGDEEGYFRLLKIVHNVSAVTAAALIVRKEIFLEVNGLDENDLKVAFNDVDFCIKVRNAGYRNIWTPFSLIRHHESKSRGLDDTPEKYDRFMSEIETMKNKWGNSL</sequence>
<feature type="non-terminal residue" evidence="2">
    <location>
        <position position="621"/>
    </location>
</feature>
<dbReference type="CDD" id="cd04184">
    <property type="entry name" value="GT2_RfbC_Mx_like"/>
    <property type="match status" value="1"/>
</dbReference>
<evidence type="ECO:0000313" key="2">
    <source>
        <dbReference type="EMBL" id="PZP40805.1"/>
    </source>
</evidence>
<dbReference type="AlphaFoldDB" id="A0A2W5E905"/>
<feature type="domain" description="Glycosyltransferase 2-like" evidence="1">
    <location>
        <begin position="113"/>
        <end position="269"/>
    </location>
</feature>
<feature type="non-terminal residue" evidence="2">
    <location>
        <position position="1"/>
    </location>
</feature>
<accession>A0A2W5E905</accession>
<dbReference type="PANTHER" id="PTHR43179:SF7">
    <property type="entry name" value="RHAMNOSYLTRANSFERASE WBBL"/>
    <property type="match status" value="1"/>
</dbReference>
<dbReference type="InterPro" id="IPR029044">
    <property type="entry name" value="Nucleotide-diphossugar_trans"/>
</dbReference>
<organism evidence="2 3">
    <name type="scientific">Pseudopedobacter saltans</name>
    <dbReference type="NCBI Taxonomy" id="151895"/>
    <lineage>
        <taxon>Bacteria</taxon>
        <taxon>Pseudomonadati</taxon>
        <taxon>Bacteroidota</taxon>
        <taxon>Sphingobacteriia</taxon>
        <taxon>Sphingobacteriales</taxon>
        <taxon>Sphingobacteriaceae</taxon>
        <taxon>Pseudopedobacter</taxon>
    </lineage>
</organism>
<dbReference type="PANTHER" id="PTHR43179">
    <property type="entry name" value="RHAMNOSYLTRANSFERASE WBBL"/>
    <property type="match status" value="1"/>
</dbReference>
<evidence type="ECO:0000313" key="3">
    <source>
        <dbReference type="Proteomes" id="UP000249645"/>
    </source>
</evidence>
<evidence type="ECO:0000259" key="1">
    <source>
        <dbReference type="Pfam" id="PF00535"/>
    </source>
</evidence>
<feature type="domain" description="Glycosyltransferase 2-like" evidence="1">
    <location>
        <begin position="372"/>
        <end position="487"/>
    </location>
</feature>
<dbReference type="Proteomes" id="UP000249645">
    <property type="component" value="Unassembled WGS sequence"/>
</dbReference>
<proteinExistence type="predicted"/>
<dbReference type="InterPro" id="IPR001173">
    <property type="entry name" value="Glyco_trans_2-like"/>
</dbReference>
<dbReference type="EMBL" id="QFOI01000583">
    <property type="protein sequence ID" value="PZP40805.1"/>
    <property type="molecule type" value="Genomic_DNA"/>
</dbReference>
<name>A0A2W5E905_9SPHI</name>
<protein>
    <recommendedName>
        <fullName evidence="1">Glycosyltransferase 2-like domain-containing protein</fullName>
    </recommendedName>
</protein>
<dbReference type="SUPFAM" id="SSF53448">
    <property type="entry name" value="Nucleotide-diphospho-sugar transferases"/>
    <property type="match status" value="2"/>
</dbReference>
<dbReference type="Gene3D" id="3.90.550.10">
    <property type="entry name" value="Spore Coat Polysaccharide Biosynthesis Protein SpsA, Chain A"/>
    <property type="match status" value="2"/>
</dbReference>
<dbReference type="Pfam" id="PF00535">
    <property type="entry name" value="Glycos_transf_2"/>
    <property type="match status" value="2"/>
</dbReference>
<dbReference type="CDD" id="cd04186">
    <property type="entry name" value="GT_2_like_c"/>
    <property type="match status" value="1"/>
</dbReference>
<reference evidence="2 3" key="1">
    <citation type="submission" date="2017-11" db="EMBL/GenBank/DDBJ databases">
        <title>Infants hospitalized years apart are colonized by the same room-sourced microbial strains.</title>
        <authorList>
            <person name="Brooks B."/>
            <person name="Olm M.R."/>
            <person name="Firek B.A."/>
            <person name="Baker R."/>
            <person name="Thomas B.C."/>
            <person name="Morowitz M.J."/>
            <person name="Banfield J.F."/>
        </authorList>
    </citation>
    <scope>NUCLEOTIDE SEQUENCE [LARGE SCALE GENOMIC DNA]</scope>
    <source>
        <strain evidence="2">S2_009_000_R2_76</strain>
    </source>
</reference>
<dbReference type="GO" id="GO:0016757">
    <property type="term" value="F:glycosyltransferase activity"/>
    <property type="evidence" value="ECO:0007669"/>
    <property type="project" value="UniProtKB-KW"/>
</dbReference>
<comment type="caution">
    <text evidence="2">The sequence shown here is derived from an EMBL/GenBank/DDBJ whole genome shotgun (WGS) entry which is preliminary data.</text>
</comment>